<name>A0A0E9QW48_ANGAN</name>
<protein>
    <submittedName>
        <fullName evidence="1">Uncharacterized protein</fullName>
    </submittedName>
</protein>
<reference evidence="1" key="2">
    <citation type="journal article" date="2015" name="Fish Shellfish Immunol.">
        <title>Early steps in the European eel (Anguilla anguilla)-Vibrio vulnificus interaction in the gills: Role of the RtxA13 toxin.</title>
        <authorList>
            <person name="Callol A."/>
            <person name="Pajuelo D."/>
            <person name="Ebbesson L."/>
            <person name="Teles M."/>
            <person name="MacKenzie S."/>
            <person name="Amaro C."/>
        </authorList>
    </citation>
    <scope>NUCLEOTIDE SEQUENCE</scope>
</reference>
<sequence>MRAKQGKVVAPAIAGSRYIGDRNTCVYSDLGEQTNIQRAKYKSHITSRTITKQITTEWQGRCIKGAAESNKL</sequence>
<proteinExistence type="predicted"/>
<accession>A0A0E9QW48</accession>
<dbReference type="EMBL" id="GBXM01087513">
    <property type="protein sequence ID" value="JAH21064.1"/>
    <property type="molecule type" value="Transcribed_RNA"/>
</dbReference>
<evidence type="ECO:0000313" key="1">
    <source>
        <dbReference type="EMBL" id="JAH21064.1"/>
    </source>
</evidence>
<organism evidence="1">
    <name type="scientific">Anguilla anguilla</name>
    <name type="common">European freshwater eel</name>
    <name type="synonym">Muraena anguilla</name>
    <dbReference type="NCBI Taxonomy" id="7936"/>
    <lineage>
        <taxon>Eukaryota</taxon>
        <taxon>Metazoa</taxon>
        <taxon>Chordata</taxon>
        <taxon>Craniata</taxon>
        <taxon>Vertebrata</taxon>
        <taxon>Euteleostomi</taxon>
        <taxon>Actinopterygii</taxon>
        <taxon>Neopterygii</taxon>
        <taxon>Teleostei</taxon>
        <taxon>Anguilliformes</taxon>
        <taxon>Anguillidae</taxon>
        <taxon>Anguilla</taxon>
    </lineage>
</organism>
<reference evidence="1" key="1">
    <citation type="submission" date="2014-11" db="EMBL/GenBank/DDBJ databases">
        <authorList>
            <person name="Amaro Gonzalez C."/>
        </authorList>
    </citation>
    <scope>NUCLEOTIDE SEQUENCE</scope>
</reference>
<dbReference type="AlphaFoldDB" id="A0A0E9QW48"/>